<evidence type="ECO:0000313" key="2">
    <source>
        <dbReference type="Proteomes" id="UP000199514"/>
    </source>
</evidence>
<dbReference type="OrthoDB" id="1078540at2"/>
<dbReference type="RefSeq" id="WP_091506915.1">
    <property type="nucleotide sequence ID" value="NZ_FOLE01000001.1"/>
</dbReference>
<organism evidence="1 2">
    <name type="scientific">Flexibacter flexilis DSM 6793</name>
    <dbReference type="NCBI Taxonomy" id="927664"/>
    <lineage>
        <taxon>Bacteria</taxon>
        <taxon>Pseudomonadati</taxon>
        <taxon>Bacteroidota</taxon>
        <taxon>Cytophagia</taxon>
        <taxon>Cytophagales</taxon>
        <taxon>Flexibacteraceae</taxon>
        <taxon>Flexibacter</taxon>
    </lineage>
</organism>
<dbReference type="Proteomes" id="UP000199514">
    <property type="component" value="Unassembled WGS sequence"/>
</dbReference>
<dbReference type="InterPro" id="IPR014054">
    <property type="entry name" value="Phage_regulatory_Rha"/>
</dbReference>
<dbReference type="AlphaFoldDB" id="A0A1I1E1S2"/>
<gene>
    <name evidence="1" type="ORF">SAMN05421780_101561</name>
</gene>
<name>A0A1I1E1S2_9BACT</name>
<reference evidence="1 2" key="1">
    <citation type="submission" date="2016-10" db="EMBL/GenBank/DDBJ databases">
        <authorList>
            <person name="de Groot N.N."/>
        </authorList>
    </citation>
    <scope>NUCLEOTIDE SEQUENCE [LARGE SCALE GENOMIC DNA]</scope>
    <source>
        <strain evidence="1 2">DSM 6793</strain>
    </source>
</reference>
<protein>
    <submittedName>
        <fullName evidence="1">Phage regulatory protein, rha family</fullName>
    </submittedName>
</protein>
<proteinExistence type="predicted"/>
<dbReference type="STRING" id="927664.SAMN05421780_101561"/>
<evidence type="ECO:0000313" key="1">
    <source>
        <dbReference type="EMBL" id="SFB80622.1"/>
    </source>
</evidence>
<keyword evidence="2" id="KW-1185">Reference proteome</keyword>
<accession>A0A1I1E1S2</accession>
<sequence length="213" mass="23895">MPNKKESPAPTKNEQMVIANNGQPITTSRKVAQAFGKEHKIVMRDIRELGCSPEFGGYNFVPTSYLDKQGKERPEYQITKNGFVMLVMGYTGENAMAFKEAYIAAFDKMEAQLHSYFLPAEQQGKFAGLQPVVHTGVKCFCYIDVLRAVGFSTRSGSVYGRRKKFGTHFFKVFGRTFITADYANHLDATKQLMLEASKMQLDIPFQEEGGVSC</sequence>
<dbReference type="EMBL" id="FOLE01000001">
    <property type="protein sequence ID" value="SFB80622.1"/>
    <property type="molecule type" value="Genomic_DNA"/>
</dbReference>
<dbReference type="NCBIfam" id="TIGR02681">
    <property type="entry name" value="phage_pRha"/>
    <property type="match status" value="1"/>
</dbReference>
<dbReference type="Pfam" id="PF09669">
    <property type="entry name" value="Phage_pRha"/>
    <property type="match status" value="1"/>
</dbReference>